<dbReference type="Proteomes" id="UP000001947">
    <property type="component" value="Chromosome"/>
</dbReference>
<evidence type="ECO:0000256" key="7">
    <source>
        <dbReference type="SAM" id="Phobius"/>
    </source>
</evidence>
<sequence>MLLACAQQITGINAIYFYAPTIFEQSGVGTNAAFAQAALIGLINVLFTIVAMGLIDKVGRKPLLLIGLTGVAISMSLCAWEFKQAHYKIENAAIFEELNIPAPMNLVGVTFNSDTEFKQALRIELGDLAAKDYEAKLISNAIQFNAKLFLFGILLFVASFAVSLGPVMWVLLPEIFPNHLRGVGMALTGLVNSAVSFSVQLVFPWELSQLGAALTFFIYGAFALLGCILVARYLPETKGKSLEELEATFIK</sequence>
<comment type="similarity">
    <text evidence="2">Belongs to the major facilitator superfamily. Sugar transporter (TC 2.A.1.1) family.</text>
</comment>
<dbReference type="PRINTS" id="PR00171">
    <property type="entry name" value="SUGRTRNSPORT"/>
</dbReference>
<feature type="transmembrane region" description="Helical" evidence="7">
    <location>
        <begin position="62"/>
        <end position="82"/>
    </location>
</feature>
<organism evidence="9 10">
    <name type="scientific">Saccharophagus degradans (strain 2-40 / ATCC 43961 / DSM 17024)</name>
    <dbReference type="NCBI Taxonomy" id="203122"/>
    <lineage>
        <taxon>Bacteria</taxon>
        <taxon>Pseudomonadati</taxon>
        <taxon>Pseudomonadota</taxon>
        <taxon>Gammaproteobacteria</taxon>
        <taxon>Cellvibrionales</taxon>
        <taxon>Cellvibrionaceae</taxon>
        <taxon>Saccharophagus</taxon>
    </lineage>
</organism>
<protein>
    <submittedName>
        <fullName evidence="9">Putative metabolite transport protein CsbC</fullName>
    </submittedName>
</protein>
<dbReference type="PROSITE" id="PS50850">
    <property type="entry name" value="MFS"/>
    <property type="match status" value="1"/>
</dbReference>
<dbReference type="InterPro" id="IPR036259">
    <property type="entry name" value="MFS_trans_sf"/>
</dbReference>
<dbReference type="InterPro" id="IPR020846">
    <property type="entry name" value="MFS_dom"/>
</dbReference>
<dbReference type="InterPro" id="IPR005828">
    <property type="entry name" value="MFS_sugar_transport-like"/>
</dbReference>
<dbReference type="KEGG" id="sde:Sde_1031"/>
<evidence type="ECO:0000313" key="10">
    <source>
        <dbReference type="Proteomes" id="UP000001947"/>
    </source>
</evidence>
<evidence type="ECO:0000256" key="3">
    <source>
        <dbReference type="ARBA" id="ARBA00022448"/>
    </source>
</evidence>
<evidence type="ECO:0000256" key="2">
    <source>
        <dbReference type="ARBA" id="ARBA00010992"/>
    </source>
</evidence>
<feature type="transmembrane region" description="Helical" evidence="7">
    <location>
        <begin position="33"/>
        <end position="55"/>
    </location>
</feature>
<proteinExistence type="inferred from homology"/>
<accession>Q21LY6</accession>
<dbReference type="AlphaFoldDB" id="Q21LY6"/>
<dbReference type="GO" id="GO:0022857">
    <property type="term" value="F:transmembrane transporter activity"/>
    <property type="evidence" value="ECO:0007669"/>
    <property type="project" value="InterPro"/>
</dbReference>
<evidence type="ECO:0000256" key="5">
    <source>
        <dbReference type="ARBA" id="ARBA00022989"/>
    </source>
</evidence>
<feature type="transmembrane region" description="Helical" evidence="7">
    <location>
        <begin position="209"/>
        <end position="231"/>
    </location>
</feature>
<feature type="domain" description="Major facilitator superfamily (MFS) profile" evidence="8">
    <location>
        <begin position="1"/>
        <end position="238"/>
    </location>
</feature>
<evidence type="ECO:0000259" key="8">
    <source>
        <dbReference type="PROSITE" id="PS50850"/>
    </source>
</evidence>
<dbReference type="InterPro" id="IPR003663">
    <property type="entry name" value="Sugar/inositol_transpt"/>
</dbReference>
<keyword evidence="3" id="KW-0813">Transport</keyword>
<dbReference type="PANTHER" id="PTHR48020:SF12">
    <property type="entry name" value="PROTON MYO-INOSITOL COTRANSPORTER"/>
    <property type="match status" value="1"/>
</dbReference>
<name>Q21LY6_SACD2</name>
<evidence type="ECO:0000313" key="9">
    <source>
        <dbReference type="EMBL" id="ABD80293.1"/>
    </source>
</evidence>
<dbReference type="PANTHER" id="PTHR48020">
    <property type="entry name" value="PROTON MYO-INOSITOL COTRANSPORTER"/>
    <property type="match status" value="1"/>
</dbReference>
<keyword evidence="5 7" id="KW-1133">Transmembrane helix</keyword>
<dbReference type="STRING" id="203122.Sde_1031"/>
<feature type="transmembrane region" description="Helical" evidence="7">
    <location>
        <begin position="148"/>
        <end position="171"/>
    </location>
</feature>
<dbReference type="Pfam" id="PF00083">
    <property type="entry name" value="Sugar_tr"/>
    <property type="match status" value="2"/>
</dbReference>
<dbReference type="PROSITE" id="PS00216">
    <property type="entry name" value="SUGAR_TRANSPORT_1"/>
    <property type="match status" value="1"/>
</dbReference>
<evidence type="ECO:0000256" key="6">
    <source>
        <dbReference type="ARBA" id="ARBA00023136"/>
    </source>
</evidence>
<keyword evidence="4 7" id="KW-0812">Transmembrane</keyword>
<dbReference type="InterPro" id="IPR005829">
    <property type="entry name" value="Sugar_transporter_CS"/>
</dbReference>
<dbReference type="Gene3D" id="1.20.1250.20">
    <property type="entry name" value="MFS general substrate transporter like domains"/>
    <property type="match status" value="2"/>
</dbReference>
<dbReference type="eggNOG" id="COG2814">
    <property type="taxonomic scope" value="Bacteria"/>
</dbReference>
<dbReference type="EMBL" id="CP000282">
    <property type="protein sequence ID" value="ABD80293.1"/>
    <property type="molecule type" value="Genomic_DNA"/>
</dbReference>
<reference evidence="9 10" key="1">
    <citation type="journal article" date="2008" name="PLoS Genet.">
        <title>Complete genome sequence of the complex carbohydrate-degrading marine bacterium, Saccharophagus degradans strain 2-40 T.</title>
        <authorList>
            <person name="Weiner R.M."/>
            <person name="Taylor L.E.II."/>
            <person name="Henrissat B."/>
            <person name="Hauser L."/>
            <person name="Land M."/>
            <person name="Coutinho P.M."/>
            <person name="Rancurel C."/>
            <person name="Saunders E.H."/>
            <person name="Longmire A.G."/>
            <person name="Zhang H."/>
            <person name="Bayer E.A."/>
            <person name="Gilbert H.J."/>
            <person name="Larimer F."/>
            <person name="Zhulin I.B."/>
            <person name="Ekborg N.A."/>
            <person name="Lamed R."/>
            <person name="Richardson P.M."/>
            <person name="Borovok I."/>
            <person name="Hutcheson S."/>
        </authorList>
    </citation>
    <scope>NUCLEOTIDE SEQUENCE [LARGE SCALE GENOMIC DNA]</scope>
    <source>
        <strain evidence="10">2-40 / ATCC 43961 / DSM 17024</strain>
    </source>
</reference>
<dbReference type="HOGENOM" id="CLU_1106481_0_0_6"/>
<dbReference type="GO" id="GO:0016020">
    <property type="term" value="C:membrane"/>
    <property type="evidence" value="ECO:0007669"/>
    <property type="project" value="UniProtKB-SubCell"/>
</dbReference>
<comment type="subcellular location">
    <subcellularLocation>
        <location evidence="1">Membrane</location>
        <topology evidence="1">Multi-pass membrane protein</topology>
    </subcellularLocation>
</comment>
<gene>
    <name evidence="9" type="ordered locus">Sde_1031</name>
</gene>
<keyword evidence="10" id="KW-1185">Reference proteome</keyword>
<evidence type="ECO:0000256" key="4">
    <source>
        <dbReference type="ARBA" id="ARBA00022692"/>
    </source>
</evidence>
<keyword evidence="6 7" id="KW-0472">Membrane</keyword>
<dbReference type="InterPro" id="IPR050814">
    <property type="entry name" value="Myo-inositol_Transporter"/>
</dbReference>
<dbReference type="SUPFAM" id="SSF103473">
    <property type="entry name" value="MFS general substrate transporter"/>
    <property type="match status" value="1"/>
</dbReference>
<evidence type="ECO:0000256" key="1">
    <source>
        <dbReference type="ARBA" id="ARBA00004141"/>
    </source>
</evidence>